<name>A0A0A9EDI2_ARUDO</name>
<proteinExistence type="predicted"/>
<reference evidence="1" key="2">
    <citation type="journal article" date="2015" name="Data Brief">
        <title>Shoot transcriptome of the giant reed, Arundo donax.</title>
        <authorList>
            <person name="Barrero R.A."/>
            <person name="Guerrero F.D."/>
            <person name="Moolhuijzen P."/>
            <person name="Goolsby J.A."/>
            <person name="Tidwell J."/>
            <person name="Bellgard S.E."/>
            <person name="Bellgard M.I."/>
        </authorList>
    </citation>
    <scope>NUCLEOTIDE SEQUENCE</scope>
    <source>
        <tissue evidence="1">Shoot tissue taken approximately 20 cm above the soil surface</tissue>
    </source>
</reference>
<evidence type="ECO:0000313" key="1">
    <source>
        <dbReference type="EMBL" id="JAD97063.1"/>
    </source>
</evidence>
<sequence length="111" mass="12332">MELRSIRSWMDWFRFLGGSSSLSALRRMPRSTPAATIGPLGTQLRSGSSLFSKMFGPMSQAKSAPGCLFIARRYFWGPVNLRNLRCSSTRMSCLPLPDDVAIPDMSSAIKR</sequence>
<dbReference type="AlphaFoldDB" id="A0A0A9EDI2"/>
<accession>A0A0A9EDI2</accession>
<reference evidence="1" key="1">
    <citation type="submission" date="2014-09" db="EMBL/GenBank/DDBJ databases">
        <authorList>
            <person name="Magalhaes I.L.F."/>
            <person name="Oliveira U."/>
            <person name="Santos F.R."/>
            <person name="Vidigal T.H.D.A."/>
            <person name="Brescovit A.D."/>
            <person name="Santos A.J."/>
        </authorList>
    </citation>
    <scope>NUCLEOTIDE SEQUENCE</scope>
    <source>
        <tissue evidence="1">Shoot tissue taken approximately 20 cm above the soil surface</tissue>
    </source>
</reference>
<dbReference type="EMBL" id="GBRH01200832">
    <property type="protein sequence ID" value="JAD97063.1"/>
    <property type="molecule type" value="Transcribed_RNA"/>
</dbReference>
<protein>
    <submittedName>
        <fullName evidence="1">Uncharacterized protein</fullName>
    </submittedName>
</protein>
<organism evidence="1">
    <name type="scientific">Arundo donax</name>
    <name type="common">Giant reed</name>
    <name type="synonym">Donax arundinaceus</name>
    <dbReference type="NCBI Taxonomy" id="35708"/>
    <lineage>
        <taxon>Eukaryota</taxon>
        <taxon>Viridiplantae</taxon>
        <taxon>Streptophyta</taxon>
        <taxon>Embryophyta</taxon>
        <taxon>Tracheophyta</taxon>
        <taxon>Spermatophyta</taxon>
        <taxon>Magnoliopsida</taxon>
        <taxon>Liliopsida</taxon>
        <taxon>Poales</taxon>
        <taxon>Poaceae</taxon>
        <taxon>PACMAD clade</taxon>
        <taxon>Arundinoideae</taxon>
        <taxon>Arundineae</taxon>
        <taxon>Arundo</taxon>
    </lineage>
</organism>